<dbReference type="Proteomes" id="UP000245783">
    <property type="component" value="Unassembled WGS sequence"/>
</dbReference>
<gene>
    <name evidence="3" type="ORF">IE81DRAFT_322112</name>
</gene>
<dbReference type="PANTHER" id="PTHR23070">
    <property type="entry name" value="BCS1 AAA-TYPE ATPASE"/>
    <property type="match status" value="1"/>
</dbReference>
<keyword evidence="4" id="KW-1185">Reference proteome</keyword>
<dbReference type="GO" id="GO:0016887">
    <property type="term" value="F:ATP hydrolysis activity"/>
    <property type="evidence" value="ECO:0007669"/>
    <property type="project" value="InterPro"/>
</dbReference>
<evidence type="ECO:0000256" key="1">
    <source>
        <dbReference type="ARBA" id="ARBA00007448"/>
    </source>
</evidence>
<dbReference type="InParanoid" id="A0A316W6L0"/>
<keyword evidence="3" id="KW-0378">Hydrolase</keyword>
<evidence type="ECO:0000313" key="3">
    <source>
        <dbReference type="EMBL" id="PWN43703.1"/>
    </source>
</evidence>
<dbReference type="AlphaFoldDB" id="A0A316W6L0"/>
<dbReference type="GO" id="GO:0005524">
    <property type="term" value="F:ATP binding"/>
    <property type="evidence" value="ECO:0007669"/>
    <property type="project" value="InterPro"/>
</dbReference>
<dbReference type="GeneID" id="37035406"/>
<dbReference type="InterPro" id="IPR050747">
    <property type="entry name" value="Mitochondrial_chaperone_BCS1"/>
</dbReference>
<proteinExistence type="inferred from homology"/>
<reference evidence="3 4" key="1">
    <citation type="journal article" date="2018" name="Mol. Biol. Evol.">
        <title>Broad Genomic Sampling Reveals a Smut Pathogenic Ancestry of the Fungal Clade Ustilaginomycotina.</title>
        <authorList>
            <person name="Kijpornyongpan T."/>
            <person name="Mondo S.J."/>
            <person name="Barry K."/>
            <person name="Sandor L."/>
            <person name="Lee J."/>
            <person name="Lipzen A."/>
            <person name="Pangilinan J."/>
            <person name="LaButti K."/>
            <person name="Hainaut M."/>
            <person name="Henrissat B."/>
            <person name="Grigoriev I.V."/>
            <person name="Spatafora J.W."/>
            <person name="Aime M.C."/>
        </authorList>
    </citation>
    <scope>NUCLEOTIDE SEQUENCE [LARGE SCALE GENOMIC DNA]</scope>
    <source>
        <strain evidence="3 4">MCA 4658</strain>
    </source>
</reference>
<protein>
    <submittedName>
        <fullName evidence="3">P-loop containing nucleoside triphosphate hydrolase protein</fullName>
    </submittedName>
</protein>
<dbReference type="STRING" id="1522189.A0A316W6L0"/>
<dbReference type="InterPro" id="IPR027417">
    <property type="entry name" value="P-loop_NTPase"/>
</dbReference>
<dbReference type="RefSeq" id="XP_025370863.1">
    <property type="nucleotide sequence ID" value="XM_025513536.1"/>
</dbReference>
<dbReference type="EMBL" id="KZ819367">
    <property type="protein sequence ID" value="PWN43703.1"/>
    <property type="molecule type" value="Genomic_DNA"/>
</dbReference>
<evidence type="ECO:0000259" key="2">
    <source>
        <dbReference type="SMART" id="SM00382"/>
    </source>
</evidence>
<dbReference type="OrthoDB" id="10251412at2759"/>
<dbReference type="InterPro" id="IPR003959">
    <property type="entry name" value="ATPase_AAA_core"/>
</dbReference>
<accession>A0A316W6L0</accession>
<organism evidence="3 4">
    <name type="scientific">Ceraceosorus guamensis</name>
    <dbReference type="NCBI Taxonomy" id="1522189"/>
    <lineage>
        <taxon>Eukaryota</taxon>
        <taxon>Fungi</taxon>
        <taxon>Dikarya</taxon>
        <taxon>Basidiomycota</taxon>
        <taxon>Ustilaginomycotina</taxon>
        <taxon>Exobasidiomycetes</taxon>
        <taxon>Ceraceosorales</taxon>
        <taxon>Ceraceosoraceae</taxon>
        <taxon>Ceraceosorus</taxon>
    </lineage>
</organism>
<name>A0A316W6L0_9BASI</name>
<dbReference type="Pfam" id="PF00004">
    <property type="entry name" value="AAA"/>
    <property type="match status" value="1"/>
</dbReference>
<sequence length="601" mass="65609">MDQGAVSALSSATSSVAPLGRSAFASLLTQLRQKRSALPQALALAAIFQAEGLFRFLKTYLYNFVANRLFFQAHIDGHGWSWLTRWIDAQPTAKELRSFKIDDVRPKSDEAPARVVSTQPQCSKVWLLVDRSSGISTPVTVHTLLRFALAKLCGLLSRTSVPTTLISYELERTYEGNSSSPSHFTRIQMLTRHRQHFEELLCTIRGEDEVARSDLTMVYEVVDDEWEEACDIPLKPWHSVILAEGKAEALLEDVQSFVASAPWYEKHGLPHRRGILLYGPPGTGKTSVATALAGKLKYDLHTINLSGLTDATFARLVRCTYSAVLLLEDIDSIFTADRQSSDERSQVTFSGLLNALDGVLASTKGLIVLASTNHIERIDPALIRPGRFDLRMFVGNATYQQAQALFLNIYTDLDTRADFLQQLEQARQGEACTASACEDAEAIAISDEAQKPLVKDAWTLSLSRPITPPVTPPSKLMEYDEEVDGAGADQVAACIDPPVVEFDVCSTANKAGRTVQDAVGAKVYGSSLWSQSLDFASRIPEPTHMKATAAGEADTVTGVGMAALQGFLVRRRDRPEAAVADVESWIIGGMSSDDSGPVVSL</sequence>
<dbReference type="Gene3D" id="3.40.50.300">
    <property type="entry name" value="P-loop containing nucleotide triphosphate hydrolases"/>
    <property type="match status" value="1"/>
</dbReference>
<evidence type="ECO:0000313" key="4">
    <source>
        <dbReference type="Proteomes" id="UP000245783"/>
    </source>
</evidence>
<comment type="similarity">
    <text evidence="1">Belongs to the AAA ATPase family. BCS1 subfamily.</text>
</comment>
<feature type="domain" description="AAA+ ATPase" evidence="2">
    <location>
        <begin position="271"/>
        <end position="398"/>
    </location>
</feature>
<dbReference type="SMART" id="SM00382">
    <property type="entry name" value="AAA"/>
    <property type="match status" value="1"/>
</dbReference>
<dbReference type="SUPFAM" id="SSF52540">
    <property type="entry name" value="P-loop containing nucleoside triphosphate hydrolases"/>
    <property type="match status" value="1"/>
</dbReference>
<dbReference type="InterPro" id="IPR003593">
    <property type="entry name" value="AAA+_ATPase"/>
</dbReference>